<evidence type="ECO:0000313" key="1">
    <source>
        <dbReference type="EMBL" id="ORX67064.1"/>
    </source>
</evidence>
<dbReference type="EMBL" id="MCFD01000013">
    <property type="protein sequence ID" value="ORX67064.1"/>
    <property type="molecule type" value="Genomic_DNA"/>
</dbReference>
<dbReference type="Gene3D" id="3.10.20.90">
    <property type="entry name" value="Phosphatidylinositol 3-kinase Catalytic Subunit, Chain A, domain 1"/>
    <property type="match status" value="1"/>
</dbReference>
<dbReference type="GeneID" id="63804975"/>
<evidence type="ECO:0008006" key="3">
    <source>
        <dbReference type="Google" id="ProtNLM"/>
    </source>
</evidence>
<dbReference type="PANTHER" id="PTHR12943:SF27">
    <property type="entry name" value="HOMOCYSTEINE-INDUCED ENDOPLASMIC RETICULUM PROTEIN, ISOFORM A"/>
    <property type="match status" value="1"/>
</dbReference>
<accession>A0A1Y1W1R8</accession>
<evidence type="ECO:0000313" key="2">
    <source>
        <dbReference type="Proteomes" id="UP000193922"/>
    </source>
</evidence>
<dbReference type="InterPro" id="IPR039751">
    <property type="entry name" value="HERPUD1/2"/>
</dbReference>
<organism evidence="1 2">
    <name type="scientific">Linderina pennispora</name>
    <dbReference type="NCBI Taxonomy" id="61395"/>
    <lineage>
        <taxon>Eukaryota</taxon>
        <taxon>Fungi</taxon>
        <taxon>Fungi incertae sedis</taxon>
        <taxon>Zoopagomycota</taxon>
        <taxon>Kickxellomycotina</taxon>
        <taxon>Kickxellomycetes</taxon>
        <taxon>Kickxellales</taxon>
        <taxon>Kickxellaceae</taxon>
        <taxon>Linderina</taxon>
    </lineage>
</organism>
<dbReference type="AlphaFoldDB" id="A0A1Y1W1R8"/>
<protein>
    <recommendedName>
        <fullName evidence="3">Ubiquitin-like domain-containing protein</fullName>
    </recommendedName>
</protein>
<dbReference type="SUPFAM" id="SSF54236">
    <property type="entry name" value="Ubiquitin-like"/>
    <property type="match status" value="1"/>
</dbReference>
<comment type="caution">
    <text evidence="1">The sequence shown here is derived from an EMBL/GenBank/DDBJ whole genome shotgun (WGS) entry which is preliminary data.</text>
</comment>
<dbReference type="GO" id="GO:0030968">
    <property type="term" value="P:endoplasmic reticulum unfolded protein response"/>
    <property type="evidence" value="ECO:0007669"/>
    <property type="project" value="TreeGrafter"/>
</dbReference>
<gene>
    <name evidence="1" type="ORF">DL89DRAFT_269499</name>
</gene>
<dbReference type="OrthoDB" id="21589at2759"/>
<proteinExistence type="predicted"/>
<dbReference type="InterPro" id="IPR029071">
    <property type="entry name" value="Ubiquitin-like_domsf"/>
</dbReference>
<dbReference type="PANTHER" id="PTHR12943">
    <property type="entry name" value="HOMOCYSTEINE-RESPONSIVE ENDOPLASMIC RETICULUM-RESIDENT UNIQUITIN-LIKE DOMAIN HERPUD PROTEIN FAMILY MEMBER"/>
    <property type="match status" value="1"/>
</dbReference>
<sequence>MHIAEVKREIERQHPSAPQARDMRVIWKGRILNDDYPCNDDEAEEVPEPQTVHFVLNTPISGIPKQPTTHGAKQAEGQKMGAPAAADLAKDDGVPADSASIVPLGNQFQYVLVNGVPYLMELTPVGLDAPAARLDDPDDDTPIAQLMARTATTLSQYEQVQRLMAQTQAIVDRANARQDAGMNNPDVRPADHHGVPLDVFRSINFSAIWNAAWLLLRMALLVAVFAHDASWERLILLGALVLGFIVLQSRGVREGFARLNNANGERDNGTEGQPRVYSVWEKIKALAIALLTSLVPSEPFQGPLAEE</sequence>
<keyword evidence="2" id="KW-1185">Reference proteome</keyword>
<dbReference type="RefSeq" id="XP_040740986.1">
    <property type="nucleotide sequence ID" value="XM_040888327.1"/>
</dbReference>
<reference evidence="1 2" key="1">
    <citation type="submission" date="2016-07" db="EMBL/GenBank/DDBJ databases">
        <title>Pervasive Adenine N6-methylation of Active Genes in Fungi.</title>
        <authorList>
            <consortium name="DOE Joint Genome Institute"/>
            <person name="Mondo S.J."/>
            <person name="Dannebaum R.O."/>
            <person name="Kuo R.C."/>
            <person name="Labutti K."/>
            <person name="Haridas S."/>
            <person name="Kuo A."/>
            <person name="Salamov A."/>
            <person name="Ahrendt S.R."/>
            <person name="Lipzen A."/>
            <person name="Sullivan W."/>
            <person name="Andreopoulos W.B."/>
            <person name="Clum A."/>
            <person name="Lindquist E."/>
            <person name="Daum C."/>
            <person name="Ramamoorthy G.K."/>
            <person name="Gryganskyi A."/>
            <person name="Culley D."/>
            <person name="Magnuson J.K."/>
            <person name="James T.Y."/>
            <person name="O'Malley M.A."/>
            <person name="Stajich J.E."/>
            <person name="Spatafora J.W."/>
            <person name="Visel A."/>
            <person name="Grigoriev I.V."/>
        </authorList>
    </citation>
    <scope>NUCLEOTIDE SEQUENCE [LARGE SCALE GENOMIC DNA]</scope>
    <source>
        <strain evidence="1 2">ATCC 12442</strain>
    </source>
</reference>
<name>A0A1Y1W1R8_9FUNG</name>
<dbReference type="Proteomes" id="UP000193922">
    <property type="component" value="Unassembled WGS sequence"/>
</dbReference>